<dbReference type="InterPro" id="IPR040079">
    <property type="entry name" value="Glutathione_S-Trfase"/>
</dbReference>
<dbReference type="EMBL" id="NTJZ01000003">
    <property type="protein sequence ID" value="PDH34659.1"/>
    <property type="molecule type" value="Genomic_DNA"/>
</dbReference>
<dbReference type="PROSITE" id="PS50405">
    <property type="entry name" value="GST_CTER"/>
    <property type="match status" value="1"/>
</dbReference>
<dbReference type="SFLD" id="SFLDG01150">
    <property type="entry name" value="Main.1:_Beta-like"/>
    <property type="match status" value="1"/>
</dbReference>
<dbReference type="AlphaFoldDB" id="A0A2A5WDV9"/>
<evidence type="ECO:0000313" key="4">
    <source>
        <dbReference type="EMBL" id="PDH34659.1"/>
    </source>
</evidence>
<reference evidence="4 5" key="1">
    <citation type="submission" date="2017-08" db="EMBL/GenBank/DDBJ databases">
        <title>Fine stratification of microbial communities through a metagenomic profile of the photic zone.</title>
        <authorList>
            <person name="Haro-Moreno J.M."/>
            <person name="Lopez-Perez M."/>
            <person name="De La Torre J."/>
            <person name="Picazo A."/>
            <person name="Camacho A."/>
            <person name="Rodriguez-Valera F."/>
        </authorList>
    </citation>
    <scope>NUCLEOTIDE SEQUENCE [LARGE SCALE GENOMIC DNA]</scope>
    <source>
        <strain evidence="4">MED-G28</strain>
    </source>
</reference>
<dbReference type="InterPro" id="IPR004045">
    <property type="entry name" value="Glutathione_S-Trfase_N"/>
</dbReference>
<dbReference type="Pfam" id="PF00043">
    <property type="entry name" value="GST_C"/>
    <property type="match status" value="1"/>
</dbReference>
<dbReference type="Gene3D" id="3.40.30.10">
    <property type="entry name" value="Glutaredoxin"/>
    <property type="match status" value="1"/>
</dbReference>
<feature type="domain" description="GST C-terminal" evidence="3">
    <location>
        <begin position="84"/>
        <end position="206"/>
    </location>
</feature>
<dbReference type="SFLD" id="SFLDG00358">
    <property type="entry name" value="Main_(cytGST)"/>
    <property type="match status" value="1"/>
</dbReference>
<proteinExistence type="inferred from homology"/>
<dbReference type="PANTHER" id="PTHR44051:SF21">
    <property type="entry name" value="GLUTATHIONE S-TRANSFERASE FAMILY PROTEIN"/>
    <property type="match status" value="1"/>
</dbReference>
<comment type="caution">
    <text evidence="4">The sequence shown here is derived from an EMBL/GenBank/DDBJ whole genome shotgun (WGS) entry which is preliminary data.</text>
</comment>
<dbReference type="CDD" id="cd03046">
    <property type="entry name" value="GST_N_GTT1_like"/>
    <property type="match status" value="1"/>
</dbReference>
<evidence type="ECO:0000259" key="2">
    <source>
        <dbReference type="PROSITE" id="PS50404"/>
    </source>
</evidence>
<dbReference type="GO" id="GO:0016740">
    <property type="term" value="F:transferase activity"/>
    <property type="evidence" value="ECO:0007669"/>
    <property type="project" value="UniProtKB-KW"/>
</dbReference>
<accession>A0A2A5WDV9</accession>
<comment type="similarity">
    <text evidence="1">Belongs to the GST superfamily.</text>
</comment>
<protein>
    <submittedName>
        <fullName evidence="4">Glutathione S-transferase</fullName>
    </submittedName>
</protein>
<dbReference type="InterPro" id="IPR036282">
    <property type="entry name" value="Glutathione-S-Trfase_C_sf"/>
</dbReference>
<name>A0A2A5WDV9_9GAMM</name>
<dbReference type="Pfam" id="PF02798">
    <property type="entry name" value="GST_N"/>
    <property type="match status" value="1"/>
</dbReference>
<feature type="domain" description="GST N-terminal" evidence="2">
    <location>
        <begin position="1"/>
        <end position="78"/>
    </location>
</feature>
<evidence type="ECO:0000313" key="5">
    <source>
        <dbReference type="Proteomes" id="UP000219329"/>
    </source>
</evidence>
<dbReference type="SUPFAM" id="SSF52833">
    <property type="entry name" value="Thioredoxin-like"/>
    <property type="match status" value="1"/>
</dbReference>
<dbReference type="InterPro" id="IPR010987">
    <property type="entry name" value="Glutathione-S-Trfase_C-like"/>
</dbReference>
<dbReference type="InterPro" id="IPR004046">
    <property type="entry name" value="GST_C"/>
</dbReference>
<evidence type="ECO:0000259" key="3">
    <source>
        <dbReference type="PROSITE" id="PS50405"/>
    </source>
</evidence>
<dbReference type="InterPro" id="IPR036249">
    <property type="entry name" value="Thioredoxin-like_sf"/>
</dbReference>
<dbReference type="Proteomes" id="UP000219329">
    <property type="component" value="Unassembled WGS sequence"/>
</dbReference>
<dbReference type="PANTHER" id="PTHR44051">
    <property type="entry name" value="GLUTATHIONE S-TRANSFERASE-RELATED"/>
    <property type="match status" value="1"/>
</dbReference>
<dbReference type="PROSITE" id="PS50404">
    <property type="entry name" value="GST_NTER"/>
    <property type="match status" value="1"/>
</dbReference>
<dbReference type="SUPFAM" id="SSF47616">
    <property type="entry name" value="GST C-terminal domain-like"/>
    <property type="match status" value="1"/>
</dbReference>
<gene>
    <name evidence="4" type="ORF">CNF02_04705</name>
</gene>
<organism evidence="4 5">
    <name type="scientific">OM182 bacterium MED-G28</name>
    <dbReference type="NCBI Taxonomy" id="1986256"/>
    <lineage>
        <taxon>Bacteria</taxon>
        <taxon>Pseudomonadati</taxon>
        <taxon>Pseudomonadota</taxon>
        <taxon>Gammaproteobacteria</taxon>
        <taxon>OMG group</taxon>
        <taxon>OM182 clade</taxon>
    </lineage>
</organism>
<dbReference type="Gene3D" id="1.20.1050.10">
    <property type="match status" value="1"/>
</dbReference>
<evidence type="ECO:0000256" key="1">
    <source>
        <dbReference type="RuleBase" id="RU003494"/>
    </source>
</evidence>
<keyword evidence="4" id="KW-0808">Transferase</keyword>
<dbReference type="SFLD" id="SFLDS00019">
    <property type="entry name" value="Glutathione_Transferase_(cytos"/>
    <property type="match status" value="1"/>
</dbReference>
<sequence>MKLYHCANARSVRPLWALEELGLDYELEIMSFPPRFEREGYLDINPLGTVPAFVDGDLVMTESTGICQYLVSRYGPTKLGMTEDEPEYGEYLNWLFRSDATFTFPLAIVLRYTQLEGEERRVPQVAQDYAIWFHSRIRSVEAALEDKQYLVGDRFTIADIAVGYALQFGDRLGLSDRYKPNCLRYLASLNDRPAYKRSQEKGQVTG</sequence>